<dbReference type="AlphaFoldDB" id="A0A561P6E7"/>
<keyword evidence="2" id="KW-1185">Reference proteome</keyword>
<proteinExistence type="predicted"/>
<reference evidence="1 2" key="1">
    <citation type="submission" date="2019-06" db="EMBL/GenBank/DDBJ databases">
        <title>Sorghum-associated microbial communities from plants grown in Nebraska, USA.</title>
        <authorList>
            <person name="Schachtman D."/>
        </authorList>
    </citation>
    <scope>NUCLEOTIDE SEQUENCE [LARGE SCALE GENOMIC DNA]</scope>
    <source>
        <strain evidence="1 2">1209</strain>
    </source>
</reference>
<gene>
    <name evidence="1" type="ORF">FHW36_112134</name>
</gene>
<dbReference type="RefSeq" id="WP_145674384.1">
    <property type="nucleotide sequence ID" value="NZ_VIWO01000012.1"/>
</dbReference>
<dbReference type="Proteomes" id="UP000320811">
    <property type="component" value="Unassembled WGS sequence"/>
</dbReference>
<evidence type="ECO:0000313" key="1">
    <source>
        <dbReference type="EMBL" id="TWF33693.1"/>
    </source>
</evidence>
<evidence type="ECO:0000313" key="2">
    <source>
        <dbReference type="Proteomes" id="UP000320811"/>
    </source>
</evidence>
<accession>A0A561P6E7</accession>
<protein>
    <submittedName>
        <fullName evidence="1">Uncharacterized protein</fullName>
    </submittedName>
</protein>
<comment type="caution">
    <text evidence="1">The sequence shown here is derived from an EMBL/GenBank/DDBJ whole genome shotgun (WGS) entry which is preliminary data.</text>
</comment>
<dbReference type="EMBL" id="VIWO01000012">
    <property type="protein sequence ID" value="TWF33693.1"/>
    <property type="molecule type" value="Genomic_DNA"/>
</dbReference>
<sequence length="128" mass="14417">MSDYRVSAQNDKIVYRLTELARIVITAPPPEDNNDFTRGPIGLVYVTSASLTGPFTIKYMKKTNEKDGPTFWYVVVNNNAVFDVIKVCNLKKATTVKGKVCTTDIILSKYGGENYPQFETHFLSQKIN</sequence>
<organism evidence="1 2">
    <name type="scientific">Chitinophaga polysaccharea</name>
    <dbReference type="NCBI Taxonomy" id="1293035"/>
    <lineage>
        <taxon>Bacteria</taxon>
        <taxon>Pseudomonadati</taxon>
        <taxon>Bacteroidota</taxon>
        <taxon>Chitinophagia</taxon>
        <taxon>Chitinophagales</taxon>
        <taxon>Chitinophagaceae</taxon>
        <taxon>Chitinophaga</taxon>
    </lineage>
</organism>
<name>A0A561P6E7_9BACT</name>